<dbReference type="PROSITE" id="PS50021">
    <property type="entry name" value="CH"/>
    <property type="match status" value="2"/>
</dbReference>
<sequence>MLWKSGPACSVELVLFFNENFMILFLFILEEQERVQKKTFTNWINAYLVKAVPSDFIRDLFVEIRDGVKLLRLLERIEKPHIMQRAHHLSNVKTALDFLTEDRKLKLVNINPADVVDGKPAIVLGLIWSIILSFQVFWTFLASKTPNPSFFPYVCLIWNCTFFAQIDEHNGALQGLPIADTSDDSAKDKSGSTSSPASEQKNTAPQTTSHKALLMWIRRCIDSDDRPLPVQVNDFGPSWRDGKAFCALVHSIDPKSLDPSSVQDGANKQNLEVAFTAAEEKLGIPRLLDVEGKLIRPCFSWYLSPSYYSNPHTVTMGLFYH</sequence>
<evidence type="ECO:0000313" key="11">
    <source>
        <dbReference type="Proteomes" id="UP000281553"/>
    </source>
</evidence>
<dbReference type="Gene3D" id="1.10.418.10">
    <property type="entry name" value="Calponin-like domain"/>
    <property type="match status" value="2"/>
</dbReference>
<dbReference type="PROSITE" id="PS00019">
    <property type="entry name" value="ACTININ_1"/>
    <property type="match status" value="1"/>
</dbReference>
<keyword evidence="2 8" id="KW-0812">Transmembrane</keyword>
<feature type="compositionally biased region" description="Polar residues" evidence="7">
    <location>
        <begin position="196"/>
        <end position="208"/>
    </location>
</feature>
<accession>A0A3P7Q9B0</accession>
<evidence type="ECO:0000256" key="3">
    <source>
        <dbReference type="ARBA" id="ARBA00022737"/>
    </source>
</evidence>
<dbReference type="GO" id="GO:0005737">
    <property type="term" value="C:cytoplasm"/>
    <property type="evidence" value="ECO:0007669"/>
    <property type="project" value="TreeGrafter"/>
</dbReference>
<keyword evidence="11" id="KW-1185">Reference proteome</keyword>
<dbReference type="GO" id="GO:0005640">
    <property type="term" value="C:nuclear outer membrane"/>
    <property type="evidence" value="ECO:0007669"/>
    <property type="project" value="TreeGrafter"/>
</dbReference>
<evidence type="ECO:0000256" key="4">
    <source>
        <dbReference type="ARBA" id="ARBA00022989"/>
    </source>
</evidence>
<organism evidence="10 11">
    <name type="scientific">Dibothriocephalus latus</name>
    <name type="common">Fish tapeworm</name>
    <name type="synonym">Diphyllobothrium latum</name>
    <dbReference type="NCBI Taxonomy" id="60516"/>
    <lineage>
        <taxon>Eukaryota</taxon>
        <taxon>Metazoa</taxon>
        <taxon>Spiralia</taxon>
        <taxon>Lophotrochozoa</taxon>
        <taxon>Platyhelminthes</taxon>
        <taxon>Cestoda</taxon>
        <taxon>Eucestoda</taxon>
        <taxon>Diphyllobothriidea</taxon>
        <taxon>Diphyllobothriidae</taxon>
        <taxon>Dibothriocephalus</taxon>
    </lineage>
</organism>
<name>A0A3P7Q9B0_DIBLA</name>
<dbReference type="AlphaFoldDB" id="A0A3P7Q9B0"/>
<evidence type="ECO:0000256" key="7">
    <source>
        <dbReference type="SAM" id="MobiDB-lite"/>
    </source>
</evidence>
<evidence type="ECO:0000256" key="5">
    <source>
        <dbReference type="ARBA" id="ARBA00023136"/>
    </source>
</evidence>
<dbReference type="GO" id="GO:0034993">
    <property type="term" value="C:meiotic nuclear membrane microtubule tethering complex"/>
    <property type="evidence" value="ECO:0007669"/>
    <property type="project" value="TreeGrafter"/>
</dbReference>
<evidence type="ECO:0000256" key="6">
    <source>
        <dbReference type="ARBA" id="ARBA00023203"/>
    </source>
</evidence>
<dbReference type="InterPro" id="IPR001589">
    <property type="entry name" value="Actinin_actin-bd_CS"/>
</dbReference>
<evidence type="ECO:0000313" key="10">
    <source>
        <dbReference type="EMBL" id="VDN27296.1"/>
    </source>
</evidence>
<feature type="region of interest" description="Disordered" evidence="7">
    <location>
        <begin position="180"/>
        <end position="208"/>
    </location>
</feature>
<feature type="domain" description="Calponin-homology (CH)" evidence="9">
    <location>
        <begin position="34"/>
        <end position="135"/>
    </location>
</feature>
<dbReference type="OrthoDB" id="18853at2759"/>
<dbReference type="InterPro" id="IPR036872">
    <property type="entry name" value="CH_dom_sf"/>
</dbReference>
<dbReference type="Pfam" id="PF00307">
    <property type="entry name" value="CH"/>
    <property type="match status" value="2"/>
</dbReference>
<evidence type="ECO:0000259" key="9">
    <source>
        <dbReference type="PROSITE" id="PS50021"/>
    </source>
</evidence>
<dbReference type="InterPro" id="IPR052403">
    <property type="entry name" value="LINC-complex_assoc"/>
</dbReference>
<dbReference type="GO" id="GO:0051015">
    <property type="term" value="F:actin filament binding"/>
    <property type="evidence" value="ECO:0007669"/>
    <property type="project" value="TreeGrafter"/>
</dbReference>
<dbReference type="Proteomes" id="UP000281553">
    <property type="component" value="Unassembled WGS sequence"/>
</dbReference>
<dbReference type="GO" id="GO:0007097">
    <property type="term" value="P:nuclear migration"/>
    <property type="evidence" value="ECO:0007669"/>
    <property type="project" value="TreeGrafter"/>
</dbReference>
<comment type="subcellular location">
    <subcellularLocation>
        <location evidence="1">Membrane</location>
    </subcellularLocation>
</comment>
<keyword evidence="6" id="KW-0009">Actin-binding</keyword>
<dbReference type="SMART" id="SM00033">
    <property type="entry name" value="CH"/>
    <property type="match status" value="2"/>
</dbReference>
<dbReference type="InterPro" id="IPR001715">
    <property type="entry name" value="CH_dom"/>
</dbReference>
<evidence type="ECO:0000256" key="8">
    <source>
        <dbReference type="SAM" id="Phobius"/>
    </source>
</evidence>
<evidence type="ECO:0000256" key="2">
    <source>
        <dbReference type="ARBA" id="ARBA00022692"/>
    </source>
</evidence>
<feature type="domain" description="Calponin-homology (CH)" evidence="9">
    <location>
        <begin position="207"/>
        <end position="321"/>
    </location>
</feature>
<protein>
    <recommendedName>
        <fullName evidence="9">Calponin-homology (CH) domain-containing protein</fullName>
    </recommendedName>
</protein>
<feature type="transmembrane region" description="Helical" evidence="8">
    <location>
        <begin position="121"/>
        <end position="141"/>
    </location>
</feature>
<evidence type="ECO:0000256" key="1">
    <source>
        <dbReference type="ARBA" id="ARBA00004370"/>
    </source>
</evidence>
<gene>
    <name evidence="10" type="ORF">DILT_LOCUS14978</name>
</gene>
<dbReference type="PANTHER" id="PTHR47535:SF1">
    <property type="entry name" value="NESPRIN-1"/>
    <property type="match status" value="1"/>
</dbReference>
<feature type="transmembrane region" description="Helical" evidence="8">
    <location>
        <begin position="12"/>
        <end position="29"/>
    </location>
</feature>
<keyword evidence="4 8" id="KW-1133">Transmembrane helix</keyword>
<dbReference type="SUPFAM" id="SSF47576">
    <property type="entry name" value="Calponin-homology domain, CH-domain"/>
    <property type="match status" value="1"/>
</dbReference>
<dbReference type="EMBL" id="UYRU01076745">
    <property type="protein sequence ID" value="VDN27296.1"/>
    <property type="molecule type" value="Genomic_DNA"/>
</dbReference>
<keyword evidence="5 8" id="KW-0472">Membrane</keyword>
<proteinExistence type="predicted"/>
<keyword evidence="3" id="KW-0677">Repeat</keyword>
<dbReference type="PANTHER" id="PTHR47535">
    <property type="entry name" value="MUSCLE-SPECIFIC PROTEIN 300 KDA, ISOFORM G"/>
    <property type="match status" value="1"/>
</dbReference>
<dbReference type="PROSITE" id="PS00020">
    <property type="entry name" value="ACTININ_2"/>
    <property type="match status" value="1"/>
</dbReference>
<reference evidence="10 11" key="1">
    <citation type="submission" date="2018-11" db="EMBL/GenBank/DDBJ databases">
        <authorList>
            <consortium name="Pathogen Informatics"/>
        </authorList>
    </citation>
    <scope>NUCLEOTIDE SEQUENCE [LARGE SCALE GENOMIC DNA]</scope>
</reference>